<keyword evidence="2" id="KW-1185">Reference proteome</keyword>
<evidence type="ECO:0000313" key="2">
    <source>
        <dbReference type="Proteomes" id="UP001058974"/>
    </source>
</evidence>
<comment type="caution">
    <text evidence="1">The sequence shown here is derived from an EMBL/GenBank/DDBJ whole genome shotgun (WGS) entry which is preliminary data.</text>
</comment>
<name>A0A9D4VZV0_PEA</name>
<dbReference type="EMBL" id="JAMSHJ010000006">
    <property type="protein sequence ID" value="KAI5393389.1"/>
    <property type="molecule type" value="Genomic_DNA"/>
</dbReference>
<dbReference type="Gramene" id="Psat06G0049600-T1">
    <property type="protein sequence ID" value="KAI5393389.1"/>
    <property type="gene ID" value="KIW84_060496"/>
</dbReference>
<organism evidence="1 2">
    <name type="scientific">Pisum sativum</name>
    <name type="common">Garden pea</name>
    <name type="synonym">Lathyrus oleraceus</name>
    <dbReference type="NCBI Taxonomy" id="3888"/>
    <lineage>
        <taxon>Eukaryota</taxon>
        <taxon>Viridiplantae</taxon>
        <taxon>Streptophyta</taxon>
        <taxon>Embryophyta</taxon>
        <taxon>Tracheophyta</taxon>
        <taxon>Spermatophyta</taxon>
        <taxon>Magnoliopsida</taxon>
        <taxon>eudicotyledons</taxon>
        <taxon>Gunneridae</taxon>
        <taxon>Pentapetalae</taxon>
        <taxon>rosids</taxon>
        <taxon>fabids</taxon>
        <taxon>Fabales</taxon>
        <taxon>Fabaceae</taxon>
        <taxon>Papilionoideae</taxon>
        <taxon>50 kb inversion clade</taxon>
        <taxon>NPAAA clade</taxon>
        <taxon>Hologalegina</taxon>
        <taxon>IRL clade</taxon>
        <taxon>Fabeae</taxon>
        <taxon>Lathyrus</taxon>
    </lineage>
</organism>
<dbReference type="AlphaFoldDB" id="A0A9D4VZV0"/>
<gene>
    <name evidence="1" type="ORF">KIW84_060496</name>
</gene>
<accession>A0A9D4VZV0</accession>
<protein>
    <submittedName>
        <fullName evidence="1">Uncharacterized protein</fullName>
    </submittedName>
</protein>
<dbReference type="Proteomes" id="UP001058974">
    <property type="component" value="Chromosome 6"/>
</dbReference>
<reference evidence="1 2" key="1">
    <citation type="journal article" date="2022" name="Nat. Genet.">
        <title>Improved pea reference genome and pan-genome highlight genomic features and evolutionary characteristics.</title>
        <authorList>
            <person name="Yang T."/>
            <person name="Liu R."/>
            <person name="Luo Y."/>
            <person name="Hu S."/>
            <person name="Wang D."/>
            <person name="Wang C."/>
            <person name="Pandey M.K."/>
            <person name="Ge S."/>
            <person name="Xu Q."/>
            <person name="Li N."/>
            <person name="Li G."/>
            <person name="Huang Y."/>
            <person name="Saxena R.K."/>
            <person name="Ji Y."/>
            <person name="Li M."/>
            <person name="Yan X."/>
            <person name="He Y."/>
            <person name="Liu Y."/>
            <person name="Wang X."/>
            <person name="Xiang C."/>
            <person name="Varshney R.K."/>
            <person name="Ding H."/>
            <person name="Gao S."/>
            <person name="Zong X."/>
        </authorList>
    </citation>
    <scope>NUCLEOTIDE SEQUENCE [LARGE SCALE GENOMIC DNA]</scope>
    <source>
        <strain evidence="1 2">cv. Zhongwan 6</strain>
    </source>
</reference>
<evidence type="ECO:0000313" key="1">
    <source>
        <dbReference type="EMBL" id="KAI5393389.1"/>
    </source>
</evidence>
<sequence>MDDVITLETNNLLNNDGKQMKEVGSFQENYDKYHIELNNVEIGSGQKGLEKDEVLDAHDKGVSRARDSDMEVVPKTLDLSNHSILVIMDNICDPNKVNKNFQLLDFDGWNFTYVTGYAGGFVIAWREGDVSTSFPNVYVKVLARANFSDHHPILITLFAELHGSKMELTQEAKKIRCTPPSSSWMRLNTNEDSKNDLIVECGSVLRGVRVSDLEASHAI</sequence>
<proteinExistence type="predicted"/>